<evidence type="ECO:0000256" key="10">
    <source>
        <dbReference type="PROSITE-ProRule" id="PRU00125"/>
    </source>
</evidence>
<dbReference type="CDD" id="cd00086">
    <property type="entry name" value="homeodomain"/>
    <property type="match status" value="1"/>
</dbReference>
<evidence type="ECO:0000313" key="15">
    <source>
        <dbReference type="EMBL" id="GAU98445.1"/>
    </source>
</evidence>
<dbReference type="GO" id="GO:0000981">
    <property type="term" value="F:DNA-binding transcription factor activity, RNA polymerase II-specific"/>
    <property type="evidence" value="ECO:0007669"/>
    <property type="project" value="InterPro"/>
</dbReference>
<comment type="caution">
    <text evidence="15">The sequence shown here is derived from an EMBL/GenBank/DDBJ whole genome shotgun (WGS) entry which is preliminary data.</text>
</comment>
<feature type="domain" description="LIM zinc-binding" evidence="13">
    <location>
        <begin position="139"/>
        <end position="201"/>
    </location>
</feature>
<evidence type="ECO:0000256" key="5">
    <source>
        <dbReference type="ARBA" id="ARBA00023038"/>
    </source>
</evidence>
<evidence type="ECO:0000256" key="6">
    <source>
        <dbReference type="ARBA" id="ARBA00023125"/>
    </source>
</evidence>
<comment type="subcellular location">
    <subcellularLocation>
        <location evidence="1 9 11">Nucleus</location>
    </subcellularLocation>
</comment>
<evidence type="ECO:0000256" key="3">
    <source>
        <dbReference type="ARBA" id="ARBA00022737"/>
    </source>
</evidence>
<dbReference type="GO" id="GO:0005634">
    <property type="term" value="C:nucleus"/>
    <property type="evidence" value="ECO:0007669"/>
    <property type="project" value="UniProtKB-SubCell"/>
</dbReference>
<dbReference type="PROSITE" id="PS50071">
    <property type="entry name" value="HOMEOBOX_2"/>
    <property type="match status" value="1"/>
</dbReference>
<evidence type="ECO:0000256" key="11">
    <source>
        <dbReference type="RuleBase" id="RU000682"/>
    </source>
</evidence>
<feature type="DNA-binding region" description="Homeobox" evidence="9">
    <location>
        <begin position="236"/>
        <end position="295"/>
    </location>
</feature>
<dbReference type="EMBL" id="BDGG01000004">
    <property type="protein sequence ID" value="GAU98445.1"/>
    <property type="molecule type" value="Genomic_DNA"/>
</dbReference>
<accession>A0A1D1VCA8</accession>
<evidence type="ECO:0000259" key="13">
    <source>
        <dbReference type="PROSITE" id="PS50023"/>
    </source>
</evidence>
<dbReference type="Pfam" id="PF00412">
    <property type="entry name" value="LIM"/>
    <property type="match status" value="2"/>
</dbReference>
<dbReference type="STRING" id="947166.A0A1D1VCA8"/>
<organism evidence="15 16">
    <name type="scientific">Ramazzottius varieornatus</name>
    <name type="common">Water bear</name>
    <name type="synonym">Tardigrade</name>
    <dbReference type="NCBI Taxonomy" id="947166"/>
    <lineage>
        <taxon>Eukaryota</taxon>
        <taxon>Metazoa</taxon>
        <taxon>Ecdysozoa</taxon>
        <taxon>Tardigrada</taxon>
        <taxon>Eutardigrada</taxon>
        <taxon>Parachela</taxon>
        <taxon>Hypsibioidea</taxon>
        <taxon>Ramazzottiidae</taxon>
        <taxon>Ramazzottius</taxon>
    </lineage>
</organism>
<dbReference type="InterPro" id="IPR009057">
    <property type="entry name" value="Homeodomain-like_sf"/>
</dbReference>
<feature type="region of interest" description="Disordered" evidence="12">
    <location>
        <begin position="399"/>
        <end position="437"/>
    </location>
</feature>
<dbReference type="InterPro" id="IPR001356">
    <property type="entry name" value="HD"/>
</dbReference>
<keyword evidence="6 9" id="KW-0238">DNA-binding</keyword>
<evidence type="ECO:0000256" key="1">
    <source>
        <dbReference type="ARBA" id="ARBA00004123"/>
    </source>
</evidence>
<dbReference type="Proteomes" id="UP000186922">
    <property type="component" value="Unassembled WGS sequence"/>
</dbReference>
<dbReference type="GO" id="GO:0030182">
    <property type="term" value="P:neuron differentiation"/>
    <property type="evidence" value="ECO:0007669"/>
    <property type="project" value="TreeGrafter"/>
</dbReference>
<dbReference type="GO" id="GO:0000977">
    <property type="term" value="F:RNA polymerase II transcription regulatory region sequence-specific DNA binding"/>
    <property type="evidence" value="ECO:0007669"/>
    <property type="project" value="TreeGrafter"/>
</dbReference>
<dbReference type="SMART" id="SM00132">
    <property type="entry name" value="LIM"/>
    <property type="match status" value="2"/>
</dbReference>
<evidence type="ECO:0000313" key="16">
    <source>
        <dbReference type="Proteomes" id="UP000186922"/>
    </source>
</evidence>
<dbReference type="PROSITE" id="PS00027">
    <property type="entry name" value="HOMEOBOX_1"/>
    <property type="match status" value="1"/>
</dbReference>
<feature type="domain" description="Homeobox" evidence="14">
    <location>
        <begin position="234"/>
        <end position="294"/>
    </location>
</feature>
<dbReference type="FunFam" id="1.10.10.60:FF:000448">
    <property type="entry name" value="LIM/homeobox protein Lhx4"/>
    <property type="match status" value="1"/>
</dbReference>
<keyword evidence="7 9" id="KW-0371">Homeobox</keyword>
<keyword evidence="8 9" id="KW-0539">Nucleus</keyword>
<keyword evidence="16" id="KW-1185">Reference proteome</keyword>
<dbReference type="Gene3D" id="1.10.10.60">
    <property type="entry name" value="Homeodomain-like"/>
    <property type="match status" value="1"/>
</dbReference>
<feature type="compositionally biased region" description="Polar residues" evidence="12">
    <location>
        <begin position="342"/>
        <end position="351"/>
    </location>
</feature>
<dbReference type="InterPro" id="IPR017970">
    <property type="entry name" value="Homeobox_CS"/>
</dbReference>
<dbReference type="PANTHER" id="PTHR24208">
    <property type="entry name" value="LIM/HOMEOBOX PROTEIN LHX"/>
    <property type="match status" value="1"/>
</dbReference>
<dbReference type="SMART" id="SM00389">
    <property type="entry name" value="HOX"/>
    <property type="match status" value="1"/>
</dbReference>
<evidence type="ECO:0000256" key="4">
    <source>
        <dbReference type="ARBA" id="ARBA00022833"/>
    </source>
</evidence>
<dbReference type="GO" id="GO:0046872">
    <property type="term" value="F:metal ion binding"/>
    <property type="evidence" value="ECO:0007669"/>
    <property type="project" value="UniProtKB-KW"/>
</dbReference>
<dbReference type="PROSITE" id="PS50023">
    <property type="entry name" value="LIM_DOMAIN_2"/>
    <property type="match status" value="1"/>
</dbReference>
<gene>
    <name evidence="15" type="primary">RvY_09592-1</name>
    <name evidence="15" type="synonym">RvY_09592.1</name>
    <name evidence="15" type="ORF">RvY_09592</name>
</gene>
<feature type="region of interest" description="Disordered" evidence="12">
    <location>
        <begin position="291"/>
        <end position="366"/>
    </location>
</feature>
<evidence type="ECO:0000256" key="7">
    <source>
        <dbReference type="ARBA" id="ARBA00023155"/>
    </source>
</evidence>
<dbReference type="Gene3D" id="2.10.110.10">
    <property type="entry name" value="Cysteine Rich Protein"/>
    <property type="match status" value="2"/>
</dbReference>
<keyword evidence="4 10" id="KW-0862">Zinc</keyword>
<evidence type="ECO:0000256" key="9">
    <source>
        <dbReference type="PROSITE-ProRule" id="PRU00108"/>
    </source>
</evidence>
<dbReference type="Pfam" id="PF00046">
    <property type="entry name" value="Homeodomain"/>
    <property type="match status" value="1"/>
</dbReference>
<dbReference type="OrthoDB" id="6159439at2759"/>
<dbReference type="InterPro" id="IPR050453">
    <property type="entry name" value="LIM_Homeobox_TF"/>
</dbReference>
<keyword evidence="3" id="KW-0677">Repeat</keyword>
<dbReference type="PANTHER" id="PTHR24208:SF166">
    <property type="entry name" value="LIM HOMEOBOX TRANSCRIPTION FACTOR 1 ALPHA, ISOFORM B"/>
    <property type="match status" value="1"/>
</dbReference>
<dbReference type="InterPro" id="IPR001781">
    <property type="entry name" value="Znf_LIM"/>
</dbReference>
<evidence type="ECO:0000259" key="14">
    <source>
        <dbReference type="PROSITE" id="PS50071"/>
    </source>
</evidence>
<proteinExistence type="predicted"/>
<evidence type="ECO:0000256" key="2">
    <source>
        <dbReference type="ARBA" id="ARBA00022723"/>
    </source>
</evidence>
<name>A0A1D1VCA8_RAMVA</name>
<sequence length="459" mass="51644">MLTRFSVSRWTCMAISAFSLSGKVDRTDSSSRDCLFDHRFLPSMRFWNSTREAFMLLIILPTLPTMVAKMRTPTRKSMITKMYSTSLTGPGTSPMVIGNECWHESCLKCQICRTQLRESCYKRDGKMMCREDYQRLFGIKCSVCNQFVPSQELVMRVLGNIYHLRCFLCSVCGCPLQKGDQFIIRNGQLLCSMDFDHELMRLPNWMSGSLMSMDKLQSEENLLIPLTAADTSRRGPKRPRTILTSHQRRAFKTSFEVSPKPCRKVRESLAKDLGLSVRVVQVWFQNQRAKIKKLQRRQQQTGDKAVKSTGSKDATDAEEESSSDDSDDDTKTSEPTGKEDTVGSQKAQGTLATAEIDPQSNHGERSLDQEDFFGMDAAEMFAHSAALIENPYSLGSMTSLSPKSPTVDSSLDSSSFHDGSFKKRSVSGGRTSIKEKKKKVSLTNPIDNLYSMQSSYFGC</sequence>
<feature type="compositionally biased region" description="Acidic residues" evidence="12">
    <location>
        <begin position="316"/>
        <end position="328"/>
    </location>
</feature>
<dbReference type="AlphaFoldDB" id="A0A1D1VCA8"/>
<feature type="compositionally biased region" description="Basic and acidic residues" evidence="12">
    <location>
        <begin position="329"/>
        <end position="341"/>
    </location>
</feature>
<feature type="compositionally biased region" description="Low complexity" evidence="12">
    <location>
        <begin position="404"/>
        <end position="418"/>
    </location>
</feature>
<evidence type="ECO:0000256" key="12">
    <source>
        <dbReference type="SAM" id="MobiDB-lite"/>
    </source>
</evidence>
<dbReference type="SUPFAM" id="SSF46689">
    <property type="entry name" value="Homeodomain-like"/>
    <property type="match status" value="1"/>
</dbReference>
<protein>
    <submittedName>
        <fullName evidence="15">Uncharacterized protein</fullName>
    </submittedName>
</protein>
<dbReference type="SUPFAM" id="SSF57716">
    <property type="entry name" value="Glucocorticoid receptor-like (DNA-binding domain)"/>
    <property type="match status" value="1"/>
</dbReference>
<keyword evidence="5 10" id="KW-0440">LIM domain</keyword>
<evidence type="ECO:0000256" key="8">
    <source>
        <dbReference type="ARBA" id="ARBA00023242"/>
    </source>
</evidence>
<dbReference type="PROSITE" id="PS00478">
    <property type="entry name" value="LIM_DOMAIN_1"/>
    <property type="match status" value="1"/>
</dbReference>
<keyword evidence="2 10" id="KW-0479">Metal-binding</keyword>
<reference evidence="15 16" key="1">
    <citation type="journal article" date="2016" name="Nat. Commun.">
        <title>Extremotolerant tardigrade genome and improved radiotolerance of human cultured cells by tardigrade-unique protein.</title>
        <authorList>
            <person name="Hashimoto T."/>
            <person name="Horikawa D.D."/>
            <person name="Saito Y."/>
            <person name="Kuwahara H."/>
            <person name="Kozuka-Hata H."/>
            <person name="Shin-I T."/>
            <person name="Minakuchi Y."/>
            <person name="Ohishi K."/>
            <person name="Motoyama A."/>
            <person name="Aizu T."/>
            <person name="Enomoto A."/>
            <person name="Kondo K."/>
            <person name="Tanaka S."/>
            <person name="Hara Y."/>
            <person name="Koshikawa S."/>
            <person name="Sagara H."/>
            <person name="Miura T."/>
            <person name="Yokobori S."/>
            <person name="Miyagawa K."/>
            <person name="Suzuki Y."/>
            <person name="Kubo T."/>
            <person name="Oyama M."/>
            <person name="Kohara Y."/>
            <person name="Fujiyama A."/>
            <person name="Arakawa K."/>
            <person name="Katayama T."/>
            <person name="Toyoda A."/>
            <person name="Kunieda T."/>
        </authorList>
    </citation>
    <scope>NUCLEOTIDE SEQUENCE [LARGE SCALE GENOMIC DNA]</scope>
    <source>
        <strain evidence="15 16">YOKOZUNA-1</strain>
    </source>
</reference>